<protein>
    <submittedName>
        <fullName evidence="1">Uncharacterized protein</fullName>
    </submittedName>
</protein>
<dbReference type="Proteomes" id="UP000006860">
    <property type="component" value="Chromosome"/>
</dbReference>
<gene>
    <name evidence="1" type="ordered locus">Plabr_2611</name>
</gene>
<reference evidence="2" key="1">
    <citation type="submission" date="2011-02" db="EMBL/GenBank/DDBJ databases">
        <title>The complete genome of Planctomyces brasiliensis DSM 5305.</title>
        <authorList>
            <person name="Lucas S."/>
            <person name="Copeland A."/>
            <person name="Lapidus A."/>
            <person name="Bruce D."/>
            <person name="Goodwin L."/>
            <person name="Pitluck S."/>
            <person name="Kyrpides N."/>
            <person name="Mavromatis K."/>
            <person name="Pagani I."/>
            <person name="Ivanova N."/>
            <person name="Ovchinnikova G."/>
            <person name="Lu M."/>
            <person name="Detter J.C."/>
            <person name="Han C."/>
            <person name="Land M."/>
            <person name="Hauser L."/>
            <person name="Markowitz V."/>
            <person name="Cheng J.-F."/>
            <person name="Hugenholtz P."/>
            <person name="Woyke T."/>
            <person name="Wu D."/>
            <person name="Tindall B."/>
            <person name="Pomrenke H.G."/>
            <person name="Brambilla E."/>
            <person name="Klenk H.-P."/>
            <person name="Eisen J.A."/>
        </authorList>
    </citation>
    <scope>NUCLEOTIDE SEQUENCE [LARGE SCALE GENOMIC DNA]</scope>
    <source>
        <strain evidence="2">ATCC 49424 / DSM 5305 / JCM 21570 / NBRC 103401 / IFAM 1448</strain>
    </source>
</reference>
<dbReference type="eggNOG" id="COG3014">
    <property type="taxonomic scope" value="Bacteria"/>
</dbReference>
<proteinExistence type="predicted"/>
<dbReference type="EMBL" id="CP002546">
    <property type="protein sequence ID" value="ADY60211.1"/>
    <property type="molecule type" value="Genomic_DNA"/>
</dbReference>
<name>F0SQZ0_RUBBR</name>
<organism evidence="1 2">
    <name type="scientific">Rubinisphaera brasiliensis (strain ATCC 49424 / DSM 5305 / JCM 21570 / IAM 15109 / NBRC 103401 / IFAM 1448)</name>
    <name type="common">Planctomyces brasiliensis</name>
    <dbReference type="NCBI Taxonomy" id="756272"/>
    <lineage>
        <taxon>Bacteria</taxon>
        <taxon>Pseudomonadati</taxon>
        <taxon>Planctomycetota</taxon>
        <taxon>Planctomycetia</taxon>
        <taxon>Planctomycetales</taxon>
        <taxon>Planctomycetaceae</taxon>
        <taxon>Rubinisphaera</taxon>
    </lineage>
</organism>
<sequence>MKCVRMLHRLMYLRAGVVCAALLLICGCAIHRDHAVALRQSYHQGDLQTALKQTDPAEKRKFDDDVTKLNRAMVQLTSGSPAEAEQLLRETRDRFDHLAQRSLAEEAKSLMTDDRRLAYSGEEYENILIRVMLAISDLMQDADDVHAYALQVSERQQQLLQAAQPASEEAAPQATNAELAELTSQLAIGSYLRAAILESSPLDYDDVQRCRVQVANWQPAFRDAKIDLARAERGRHSEAGNGVVYVLAMVGEGPLKEEQSAVATTASLLIADRILSAIGKYELPPNVAPVKIPVVVRAPQTVEAIDVSMDGHSLGSTATIMDVSQLAVEQNKLARDDTIARAVARRIAKKGAIYAAKDGLNVERSPELDLLLTVAGVAWEATERADTRCWSLLPDRIQVLRVELPAGPQKLTLSAKGFSGGLSSGQSVAVDVRDGKSTFVLANFPKRQAVGPIQVSQPR</sequence>
<evidence type="ECO:0000313" key="1">
    <source>
        <dbReference type="EMBL" id="ADY60211.1"/>
    </source>
</evidence>
<dbReference type="HOGENOM" id="CLU_568442_0_0_0"/>
<dbReference type="AlphaFoldDB" id="F0SQZ0"/>
<dbReference type="KEGG" id="pbs:Plabr_2611"/>
<evidence type="ECO:0000313" key="2">
    <source>
        <dbReference type="Proteomes" id="UP000006860"/>
    </source>
</evidence>
<accession>F0SQZ0</accession>
<keyword evidence="2" id="KW-1185">Reference proteome</keyword>
<dbReference type="PROSITE" id="PS51257">
    <property type="entry name" value="PROKAR_LIPOPROTEIN"/>
    <property type="match status" value="1"/>
</dbReference>
<dbReference type="STRING" id="756272.Plabr_2611"/>